<comment type="caution">
    <text evidence="2">The sequence shown here is derived from an EMBL/GenBank/DDBJ whole genome shotgun (WGS) entry which is preliminary data.</text>
</comment>
<dbReference type="RefSeq" id="WP_344243077.1">
    <property type="nucleotide sequence ID" value="NZ_BAAAHH010000020.1"/>
</dbReference>
<name>A0ABP4C2M8_9ACTN</name>
<feature type="chain" id="PRO_5045828581" description="Secreted protein" evidence="1">
    <location>
        <begin position="27"/>
        <end position="204"/>
    </location>
</feature>
<gene>
    <name evidence="2" type="ORF">GCM10009550_47000</name>
</gene>
<accession>A0ABP4C2M8</accession>
<reference evidence="3" key="1">
    <citation type="journal article" date="2019" name="Int. J. Syst. Evol. Microbiol.">
        <title>The Global Catalogue of Microorganisms (GCM) 10K type strain sequencing project: providing services to taxonomists for standard genome sequencing and annotation.</title>
        <authorList>
            <consortium name="The Broad Institute Genomics Platform"/>
            <consortium name="The Broad Institute Genome Sequencing Center for Infectious Disease"/>
            <person name="Wu L."/>
            <person name="Ma J."/>
        </authorList>
    </citation>
    <scope>NUCLEOTIDE SEQUENCE [LARGE SCALE GENOMIC DNA]</scope>
    <source>
        <strain evidence="3">JCM 10696</strain>
    </source>
</reference>
<keyword evidence="1" id="KW-0732">Signal</keyword>
<evidence type="ECO:0000313" key="3">
    <source>
        <dbReference type="Proteomes" id="UP001500665"/>
    </source>
</evidence>
<evidence type="ECO:0008006" key="4">
    <source>
        <dbReference type="Google" id="ProtNLM"/>
    </source>
</evidence>
<protein>
    <recommendedName>
        <fullName evidence="4">Secreted protein</fullName>
    </recommendedName>
</protein>
<proteinExistence type="predicted"/>
<feature type="signal peptide" evidence="1">
    <location>
        <begin position="1"/>
        <end position="26"/>
    </location>
</feature>
<organism evidence="2 3">
    <name type="scientific">Actinocorallia libanotica</name>
    <dbReference type="NCBI Taxonomy" id="46162"/>
    <lineage>
        <taxon>Bacteria</taxon>
        <taxon>Bacillati</taxon>
        <taxon>Actinomycetota</taxon>
        <taxon>Actinomycetes</taxon>
        <taxon>Streptosporangiales</taxon>
        <taxon>Thermomonosporaceae</taxon>
        <taxon>Actinocorallia</taxon>
    </lineage>
</organism>
<evidence type="ECO:0000313" key="2">
    <source>
        <dbReference type="EMBL" id="GAA0958439.1"/>
    </source>
</evidence>
<keyword evidence="3" id="KW-1185">Reference proteome</keyword>
<evidence type="ECO:0000256" key="1">
    <source>
        <dbReference type="SAM" id="SignalP"/>
    </source>
</evidence>
<sequence length="204" mass="19221">MRKFAAAATVASAGALALAFSSPALALSWTVTNGGAVTAVNSGAITFQDVTAGITANCTTGSGAGTVANGTNNSPVGTLSSLSLSGCASASPAISFTLTVNTSASAINVTGPTVGGVTPGNITGITVTGKAFGGLCTLTAGGGSLNGSYTNSTGALTTTGATGVKITSVTAGCLGIVKKNDVASLAGTFIVKNSGGTHPQIVAS</sequence>
<dbReference type="EMBL" id="BAAAHH010000020">
    <property type="protein sequence ID" value="GAA0958439.1"/>
    <property type="molecule type" value="Genomic_DNA"/>
</dbReference>
<dbReference type="Proteomes" id="UP001500665">
    <property type="component" value="Unassembled WGS sequence"/>
</dbReference>